<accession>A0AAV9EDJ8</accession>
<name>A0AAV9EDJ8_ACOCL</name>
<sequence length="116" mass="12160">MAEAGAEVRLARSIAGSNQWSIGFRDAIPDAIRSGGVLRSSNTTVFSQVAFVMKSGDVEALRPSIAWLGVNLNKQDKHGVSPARIAAKKGNIEAFHAGVNKTLTNNAGKTALSLAQ</sequence>
<dbReference type="InterPro" id="IPR036770">
    <property type="entry name" value="Ankyrin_rpt-contain_sf"/>
</dbReference>
<gene>
    <name evidence="1" type="ORF">QJS10_CPA08g01508</name>
</gene>
<proteinExistence type="predicted"/>
<dbReference type="SUPFAM" id="SSF48403">
    <property type="entry name" value="Ankyrin repeat"/>
    <property type="match status" value="1"/>
</dbReference>
<protein>
    <recommendedName>
        <fullName evidence="3">Ankyrin repeat domain-containing protein</fullName>
    </recommendedName>
</protein>
<evidence type="ECO:0008006" key="3">
    <source>
        <dbReference type="Google" id="ProtNLM"/>
    </source>
</evidence>
<reference evidence="1" key="2">
    <citation type="submission" date="2023-06" db="EMBL/GenBank/DDBJ databases">
        <authorList>
            <person name="Ma L."/>
            <person name="Liu K.-W."/>
            <person name="Li Z."/>
            <person name="Hsiao Y.-Y."/>
            <person name="Qi Y."/>
            <person name="Fu T."/>
            <person name="Tang G."/>
            <person name="Zhang D."/>
            <person name="Sun W.-H."/>
            <person name="Liu D.-K."/>
            <person name="Li Y."/>
            <person name="Chen G.-Z."/>
            <person name="Liu X.-D."/>
            <person name="Liao X.-Y."/>
            <person name="Jiang Y.-T."/>
            <person name="Yu X."/>
            <person name="Hao Y."/>
            <person name="Huang J."/>
            <person name="Zhao X.-W."/>
            <person name="Ke S."/>
            <person name="Chen Y.-Y."/>
            <person name="Wu W.-L."/>
            <person name="Hsu J.-L."/>
            <person name="Lin Y.-F."/>
            <person name="Huang M.-D."/>
            <person name="Li C.-Y."/>
            <person name="Huang L."/>
            <person name="Wang Z.-W."/>
            <person name="Zhao X."/>
            <person name="Zhong W.-Y."/>
            <person name="Peng D.-H."/>
            <person name="Ahmad S."/>
            <person name="Lan S."/>
            <person name="Zhang J.-S."/>
            <person name="Tsai W.-C."/>
            <person name="Van De Peer Y."/>
            <person name="Liu Z.-J."/>
        </authorList>
    </citation>
    <scope>NUCLEOTIDE SEQUENCE</scope>
    <source>
        <strain evidence="1">CP</strain>
        <tissue evidence="1">Leaves</tissue>
    </source>
</reference>
<keyword evidence="2" id="KW-1185">Reference proteome</keyword>
<dbReference type="EMBL" id="JAUJYO010000008">
    <property type="protein sequence ID" value="KAK1311264.1"/>
    <property type="molecule type" value="Genomic_DNA"/>
</dbReference>
<dbReference type="Proteomes" id="UP001180020">
    <property type="component" value="Unassembled WGS sequence"/>
</dbReference>
<reference evidence="1" key="1">
    <citation type="journal article" date="2023" name="Nat. Commun.">
        <title>Diploid and tetraploid genomes of Acorus and the evolution of monocots.</title>
        <authorList>
            <person name="Ma L."/>
            <person name="Liu K.W."/>
            <person name="Li Z."/>
            <person name="Hsiao Y.Y."/>
            <person name="Qi Y."/>
            <person name="Fu T."/>
            <person name="Tang G.D."/>
            <person name="Zhang D."/>
            <person name="Sun W.H."/>
            <person name="Liu D.K."/>
            <person name="Li Y."/>
            <person name="Chen G.Z."/>
            <person name="Liu X.D."/>
            <person name="Liao X.Y."/>
            <person name="Jiang Y.T."/>
            <person name="Yu X."/>
            <person name="Hao Y."/>
            <person name="Huang J."/>
            <person name="Zhao X.W."/>
            <person name="Ke S."/>
            <person name="Chen Y.Y."/>
            <person name="Wu W.L."/>
            <person name="Hsu J.L."/>
            <person name="Lin Y.F."/>
            <person name="Huang M.D."/>
            <person name="Li C.Y."/>
            <person name="Huang L."/>
            <person name="Wang Z.W."/>
            <person name="Zhao X."/>
            <person name="Zhong W.Y."/>
            <person name="Peng D.H."/>
            <person name="Ahmad S."/>
            <person name="Lan S."/>
            <person name="Zhang J.S."/>
            <person name="Tsai W.C."/>
            <person name="Van de Peer Y."/>
            <person name="Liu Z.J."/>
        </authorList>
    </citation>
    <scope>NUCLEOTIDE SEQUENCE</scope>
    <source>
        <strain evidence="1">CP</strain>
    </source>
</reference>
<evidence type="ECO:0000313" key="2">
    <source>
        <dbReference type="Proteomes" id="UP001180020"/>
    </source>
</evidence>
<comment type="caution">
    <text evidence="1">The sequence shown here is derived from an EMBL/GenBank/DDBJ whole genome shotgun (WGS) entry which is preliminary data.</text>
</comment>
<organism evidence="1 2">
    <name type="scientific">Acorus calamus</name>
    <name type="common">Sweet flag</name>
    <dbReference type="NCBI Taxonomy" id="4465"/>
    <lineage>
        <taxon>Eukaryota</taxon>
        <taxon>Viridiplantae</taxon>
        <taxon>Streptophyta</taxon>
        <taxon>Embryophyta</taxon>
        <taxon>Tracheophyta</taxon>
        <taxon>Spermatophyta</taxon>
        <taxon>Magnoliopsida</taxon>
        <taxon>Liliopsida</taxon>
        <taxon>Acoraceae</taxon>
        <taxon>Acorus</taxon>
    </lineage>
</organism>
<dbReference type="AlphaFoldDB" id="A0AAV9EDJ8"/>
<dbReference type="Gene3D" id="1.25.40.20">
    <property type="entry name" value="Ankyrin repeat-containing domain"/>
    <property type="match status" value="1"/>
</dbReference>
<evidence type="ECO:0000313" key="1">
    <source>
        <dbReference type="EMBL" id="KAK1311264.1"/>
    </source>
</evidence>